<gene>
    <name evidence="4" type="ORF">CTI12_AA023020</name>
</gene>
<keyword evidence="5" id="KW-1185">Reference proteome</keyword>
<keyword evidence="1" id="KW-0175">Coiled coil</keyword>
<evidence type="ECO:0000256" key="2">
    <source>
        <dbReference type="SAM" id="MobiDB-lite"/>
    </source>
</evidence>
<dbReference type="PANTHER" id="PTHR46681:SF1">
    <property type="entry name" value="KINETOCHORE PROTEIN NDC80 HOMOLOG"/>
    <property type="match status" value="1"/>
</dbReference>
<name>A0A2U1QJG7_ARTAN</name>
<protein>
    <submittedName>
        <fullName evidence="4">Kinetochore protein Ndc80</fullName>
    </submittedName>
</protein>
<feature type="region of interest" description="Disordered" evidence="2">
    <location>
        <begin position="1"/>
        <end position="23"/>
    </location>
</feature>
<dbReference type="AlphaFoldDB" id="A0A2U1QJG7"/>
<evidence type="ECO:0000313" key="4">
    <source>
        <dbReference type="EMBL" id="PWA98097.1"/>
    </source>
</evidence>
<dbReference type="InterPro" id="IPR055307">
    <property type="entry name" value="NDC80_plants"/>
</dbReference>
<keyword evidence="3" id="KW-1133">Transmembrane helix</keyword>
<proteinExistence type="predicted"/>
<accession>A0A2U1QJG7</accession>
<dbReference type="STRING" id="35608.A0A2U1QJG7"/>
<feature type="transmembrane region" description="Helical" evidence="3">
    <location>
        <begin position="215"/>
        <end position="233"/>
    </location>
</feature>
<dbReference type="Proteomes" id="UP000245207">
    <property type="component" value="Unassembled WGS sequence"/>
</dbReference>
<dbReference type="EMBL" id="PKPP01000084">
    <property type="protein sequence ID" value="PWA98097.1"/>
    <property type="molecule type" value="Genomic_DNA"/>
</dbReference>
<evidence type="ECO:0000256" key="3">
    <source>
        <dbReference type="SAM" id="Phobius"/>
    </source>
</evidence>
<comment type="caution">
    <text evidence="4">The sequence shown here is derived from an EMBL/GenBank/DDBJ whole genome shotgun (WGS) entry which is preliminary data.</text>
</comment>
<dbReference type="PANTHER" id="PTHR46681">
    <property type="entry name" value="KINETOCHORE PROTEIN NDC80 HOMOLOG"/>
    <property type="match status" value="1"/>
</dbReference>
<reference evidence="4 5" key="1">
    <citation type="journal article" date="2018" name="Mol. Plant">
        <title>The genome of Artemisia annua provides insight into the evolution of Asteraceae family and artemisinin biosynthesis.</title>
        <authorList>
            <person name="Shen Q."/>
            <person name="Zhang L."/>
            <person name="Liao Z."/>
            <person name="Wang S."/>
            <person name="Yan T."/>
            <person name="Shi P."/>
            <person name="Liu M."/>
            <person name="Fu X."/>
            <person name="Pan Q."/>
            <person name="Wang Y."/>
            <person name="Lv Z."/>
            <person name="Lu X."/>
            <person name="Zhang F."/>
            <person name="Jiang W."/>
            <person name="Ma Y."/>
            <person name="Chen M."/>
            <person name="Hao X."/>
            <person name="Li L."/>
            <person name="Tang Y."/>
            <person name="Lv G."/>
            <person name="Zhou Y."/>
            <person name="Sun X."/>
            <person name="Brodelius P.E."/>
            <person name="Rose J.K.C."/>
            <person name="Tang K."/>
        </authorList>
    </citation>
    <scope>NUCLEOTIDE SEQUENCE [LARGE SCALE GENOMIC DNA]</scope>
    <source>
        <strain evidence="5">cv. Huhao1</strain>
        <tissue evidence="4">Leaf</tissue>
    </source>
</reference>
<sequence length="585" mass="67307">MEDVASLEAKLGPSLSKQERNSNEVSRDSIHIVHLIRNVSRQKIGDEPHFLLRHQSPPSSFAIITGLIDYTRCISAIGSALGSNDRAFRYADYTRHICDYDDDGCTMPDLTPIMKDVGIEKKKCQDVKFVNVSDLVTKKRQQEVNGSGHGSNTSSISNYLIDTLPGWQVEDFLDPIPNFSKCIIEYIRASVSMVRASMIMISALLFILMHQYVCLVYQFICYCLYCFVEAFVVPKCRLVLRSAVIVVGRLSNVADWGLEMLRWKVIRKKHMEEKEKASGVKVEERNMIYVENEDLKKKVEEQGFNMRDDERMKRELQAVERDIGEAEIERNKWEEKCWDLNTVIGTKWKELEALQIECNQAIRSLNTESWNSKKGIQSFEQDQIVAVNDFIVERVAAKAAWVKSNKHGQKDFGAVYKTLPQLSYHLHEAKLTASEFCSFVVHSFGICILLIQMGFEFAGKAVTYAFQMAMFMFSSNLNQFLLNAYGQSLNGTTRKVVFSCNRIDWCLNAKRKRICRFPQPHQVWALHEPGFCKIFKNELKICGHYLNIPFDRRLKAFTVIQASLIVYGHGLYEHRCNCSKRSMYN</sequence>
<organism evidence="4 5">
    <name type="scientific">Artemisia annua</name>
    <name type="common">Sweet wormwood</name>
    <dbReference type="NCBI Taxonomy" id="35608"/>
    <lineage>
        <taxon>Eukaryota</taxon>
        <taxon>Viridiplantae</taxon>
        <taxon>Streptophyta</taxon>
        <taxon>Embryophyta</taxon>
        <taxon>Tracheophyta</taxon>
        <taxon>Spermatophyta</taxon>
        <taxon>Magnoliopsida</taxon>
        <taxon>eudicotyledons</taxon>
        <taxon>Gunneridae</taxon>
        <taxon>Pentapetalae</taxon>
        <taxon>asterids</taxon>
        <taxon>campanulids</taxon>
        <taxon>Asterales</taxon>
        <taxon>Asteraceae</taxon>
        <taxon>Asteroideae</taxon>
        <taxon>Anthemideae</taxon>
        <taxon>Artemisiinae</taxon>
        <taxon>Artemisia</taxon>
    </lineage>
</organism>
<keyword evidence="3" id="KW-0472">Membrane</keyword>
<keyword evidence="3" id="KW-0812">Transmembrane</keyword>
<evidence type="ECO:0000256" key="1">
    <source>
        <dbReference type="SAM" id="Coils"/>
    </source>
</evidence>
<feature type="coiled-coil region" evidence="1">
    <location>
        <begin position="309"/>
        <end position="336"/>
    </location>
</feature>
<evidence type="ECO:0000313" key="5">
    <source>
        <dbReference type="Proteomes" id="UP000245207"/>
    </source>
</evidence>
<dbReference type="OrthoDB" id="7459479at2759"/>
<feature type="transmembrane region" description="Helical" evidence="3">
    <location>
        <begin position="186"/>
        <end position="208"/>
    </location>
</feature>